<organism evidence="2 3">
    <name type="scientific">Platysternon megacephalum</name>
    <name type="common">big-headed turtle</name>
    <dbReference type="NCBI Taxonomy" id="55544"/>
    <lineage>
        <taxon>Eukaryota</taxon>
        <taxon>Metazoa</taxon>
        <taxon>Chordata</taxon>
        <taxon>Craniata</taxon>
        <taxon>Vertebrata</taxon>
        <taxon>Euteleostomi</taxon>
        <taxon>Archelosauria</taxon>
        <taxon>Testudinata</taxon>
        <taxon>Testudines</taxon>
        <taxon>Cryptodira</taxon>
        <taxon>Durocryptodira</taxon>
        <taxon>Testudinoidea</taxon>
        <taxon>Platysternidae</taxon>
        <taxon>Platysternon</taxon>
    </lineage>
</organism>
<dbReference type="Proteomes" id="UP000297703">
    <property type="component" value="Unassembled WGS sequence"/>
</dbReference>
<keyword evidence="3" id="KW-1185">Reference proteome</keyword>
<protein>
    <submittedName>
        <fullName evidence="2">Ubiquitin carboxyl-terminal hydrolase 36</fullName>
    </submittedName>
</protein>
<reference evidence="2 3" key="1">
    <citation type="submission" date="2019-04" db="EMBL/GenBank/DDBJ databases">
        <title>Draft genome of the big-headed turtle Platysternon megacephalum.</title>
        <authorList>
            <person name="Gong S."/>
        </authorList>
    </citation>
    <scope>NUCLEOTIDE SEQUENCE [LARGE SCALE GENOMIC DNA]</scope>
    <source>
        <strain evidence="2">DO16091913</strain>
        <tissue evidence="2">Muscle</tissue>
    </source>
</reference>
<feature type="region of interest" description="Disordered" evidence="1">
    <location>
        <begin position="23"/>
        <end position="50"/>
    </location>
</feature>
<feature type="region of interest" description="Disordered" evidence="1">
    <location>
        <begin position="68"/>
        <end position="115"/>
    </location>
</feature>
<dbReference type="AlphaFoldDB" id="A0A4D9EKL0"/>
<reference evidence="2 3" key="2">
    <citation type="submission" date="2019-04" db="EMBL/GenBank/DDBJ databases">
        <title>The genome sequence of big-headed turtle.</title>
        <authorList>
            <person name="Gong S."/>
        </authorList>
    </citation>
    <scope>NUCLEOTIDE SEQUENCE [LARGE SCALE GENOMIC DNA]</scope>
    <source>
        <strain evidence="2">DO16091913</strain>
        <tissue evidence="2">Muscle</tissue>
    </source>
</reference>
<evidence type="ECO:0000256" key="1">
    <source>
        <dbReference type="SAM" id="MobiDB-lite"/>
    </source>
</evidence>
<comment type="caution">
    <text evidence="2">The sequence shown here is derived from an EMBL/GenBank/DDBJ whole genome shotgun (WGS) entry which is preliminary data.</text>
</comment>
<dbReference type="GO" id="GO:0016787">
    <property type="term" value="F:hydrolase activity"/>
    <property type="evidence" value="ECO:0007669"/>
    <property type="project" value="UniProtKB-KW"/>
</dbReference>
<name>A0A4D9EKL0_9SAUR</name>
<keyword evidence="2" id="KW-0378">Hydrolase</keyword>
<evidence type="ECO:0000313" key="2">
    <source>
        <dbReference type="EMBL" id="TFK06790.1"/>
    </source>
</evidence>
<proteinExistence type="predicted"/>
<dbReference type="EMBL" id="QXTE01000094">
    <property type="protein sequence ID" value="TFK06790.1"/>
    <property type="molecule type" value="Genomic_DNA"/>
</dbReference>
<sequence>MNAQLLMPGGGRREVCGEKCPACPSGSPAAQTSPPRAMVKVPAGPEPGSQLQPCGVCKARPPLCPAPRQRFDIPWEGTERGAPPALSHHPDVPDSGPGYTPSRAVCTEQSLARPT</sequence>
<gene>
    <name evidence="2" type="ORF">DR999_PMT10464</name>
</gene>
<evidence type="ECO:0000313" key="3">
    <source>
        <dbReference type="Proteomes" id="UP000297703"/>
    </source>
</evidence>
<accession>A0A4D9EKL0</accession>
<feature type="compositionally biased region" description="Basic and acidic residues" evidence="1">
    <location>
        <begin position="69"/>
        <end position="79"/>
    </location>
</feature>